<dbReference type="EMBL" id="LR031358">
    <property type="protein sequence ID" value="VDB97175.1"/>
    <property type="molecule type" value="Genomic_DNA"/>
</dbReference>
<keyword evidence="1" id="KW-0472">Membrane</keyword>
<keyword evidence="1" id="KW-1133">Transmembrane helix</keyword>
<dbReference type="Proteomes" id="UP001281024">
    <property type="component" value="Unassembled WGS sequence"/>
</dbReference>
<gene>
    <name evidence="3" type="ORF">ATX59_00935</name>
    <name evidence="2" type="ORF">GA838_04380</name>
    <name evidence="4" type="ORF">OENI_0179</name>
</gene>
<dbReference type="AlphaFoldDB" id="A0A483BAE0"/>
<reference evidence="2" key="3">
    <citation type="submission" date="2019-10" db="EMBL/GenBank/DDBJ databases">
        <title>Malate fermentation in French cider.</title>
        <authorList>
            <person name="Cousin F.J."/>
            <person name="Medina Fernandez S."/>
            <person name="Misery B."/>
            <person name="Laplace J.-M."/>
            <person name="Cretenet M."/>
        </authorList>
    </citation>
    <scope>NUCLEOTIDE SEQUENCE</scope>
    <source>
        <strain evidence="2">UCMA15129</strain>
    </source>
</reference>
<name>A0A483BAE0_OENOE</name>
<sequence>MGGLSLLTIINQWLGFFSVRNQARGRIYSIVGFIANFYLLYVGVRLVINKQLWGWLILLAFLILFYFSILNIIYYFTDKVVKWDISPFIDKILGGAKEEEEALKTVPANGLYSRDQVLDTTIFADYEQRQNLDRLFQQMKEAKLVSSNYGQMSHFKIKDYLAEHSSIEANYPGTLLPYFDMKYAPNGLVIYGGINEISARPIGLITKVGLSDAILAVREYHLSLASVVLHGGEGLVVDQATGKAVKRNLPIYLTAEVAYEKRINNNI</sequence>
<reference evidence="3 5" key="1">
    <citation type="journal article" date="2016" name="BMC Genomics">
        <title>Consensus pan-genome assembly of the specialised wine bacterium Oenococcus oeni.</title>
        <authorList>
            <person name="Sternes P.R."/>
            <person name="Borneman A.R."/>
        </authorList>
    </citation>
    <scope>NUCLEOTIDE SEQUENCE [LARGE SCALE GENOMIC DNA]</scope>
    <source>
        <strain evidence="3 5">AWRIB661</strain>
    </source>
</reference>
<evidence type="ECO:0000256" key="1">
    <source>
        <dbReference type="SAM" id="Phobius"/>
    </source>
</evidence>
<evidence type="ECO:0000313" key="3">
    <source>
        <dbReference type="EMBL" id="OIM22086.1"/>
    </source>
</evidence>
<dbReference type="EMBL" id="WERV01000003">
    <property type="protein sequence ID" value="MDV7715007.1"/>
    <property type="molecule type" value="Genomic_DNA"/>
</dbReference>
<dbReference type="InterPro" id="IPR046503">
    <property type="entry name" value="DUF6681"/>
</dbReference>
<dbReference type="Pfam" id="PF20386">
    <property type="entry name" value="DUF6681"/>
    <property type="match status" value="1"/>
</dbReference>
<protein>
    <submittedName>
        <fullName evidence="3">Uncharacterized protein</fullName>
    </submittedName>
</protein>
<dbReference type="Proteomes" id="UP000181728">
    <property type="component" value="Unassembled WGS sequence"/>
</dbReference>
<organism evidence="3 5">
    <name type="scientific">Oenococcus oeni</name>
    <name type="common">Leuconostoc oenos</name>
    <dbReference type="NCBI Taxonomy" id="1247"/>
    <lineage>
        <taxon>Bacteria</taxon>
        <taxon>Bacillati</taxon>
        <taxon>Bacillota</taxon>
        <taxon>Bacilli</taxon>
        <taxon>Lactobacillales</taxon>
        <taxon>Lactobacillaceae</taxon>
        <taxon>Oenococcus</taxon>
    </lineage>
</organism>
<evidence type="ECO:0000313" key="4">
    <source>
        <dbReference type="EMBL" id="VDB97175.1"/>
    </source>
</evidence>
<dbReference type="Proteomes" id="UP000294726">
    <property type="component" value="Chromosome"/>
</dbReference>
<proteinExistence type="predicted"/>
<dbReference type="EMBL" id="MLOK01000011">
    <property type="protein sequence ID" value="OIM22086.1"/>
    <property type="molecule type" value="Genomic_DNA"/>
</dbReference>
<dbReference type="RefSeq" id="WP_032818338.1">
    <property type="nucleotide sequence ID" value="NZ_CP014324.1"/>
</dbReference>
<reference evidence="4 6" key="2">
    <citation type="submission" date="2018-08" db="EMBL/GenBank/DDBJ databases">
        <authorList>
            <person name="Lorentzen P. G. S. M."/>
        </authorList>
    </citation>
    <scope>NUCLEOTIDE SEQUENCE [LARGE SCALE GENOMIC DNA]</scope>
    <source>
        <strain evidence="4 6">CRBO_1381</strain>
    </source>
</reference>
<evidence type="ECO:0000313" key="2">
    <source>
        <dbReference type="EMBL" id="MDV7715007.1"/>
    </source>
</evidence>
<keyword evidence="1" id="KW-0812">Transmembrane</keyword>
<evidence type="ECO:0000313" key="6">
    <source>
        <dbReference type="Proteomes" id="UP000294726"/>
    </source>
</evidence>
<accession>A0A483BAE0</accession>
<feature type="transmembrane region" description="Helical" evidence="1">
    <location>
        <begin position="27"/>
        <end position="48"/>
    </location>
</feature>
<evidence type="ECO:0000313" key="5">
    <source>
        <dbReference type="Proteomes" id="UP000181728"/>
    </source>
</evidence>
<feature type="transmembrane region" description="Helical" evidence="1">
    <location>
        <begin position="54"/>
        <end position="76"/>
    </location>
</feature>